<dbReference type="STRING" id="113562.SAMN04489716_1109"/>
<dbReference type="PANTHER" id="PTHR30055">
    <property type="entry name" value="HTH-TYPE TRANSCRIPTIONAL REGULATOR RUTR"/>
    <property type="match status" value="1"/>
</dbReference>
<feature type="DNA-binding region" description="H-T-H motif" evidence="4">
    <location>
        <begin position="35"/>
        <end position="54"/>
    </location>
</feature>
<evidence type="ECO:0000313" key="7">
    <source>
        <dbReference type="Proteomes" id="UP000198688"/>
    </source>
</evidence>
<evidence type="ECO:0000259" key="5">
    <source>
        <dbReference type="PROSITE" id="PS50977"/>
    </source>
</evidence>
<dbReference type="RefSeq" id="WP_092542201.1">
    <property type="nucleotide sequence ID" value="NZ_BOMJ01000083.1"/>
</dbReference>
<gene>
    <name evidence="6" type="ORF">SAMN04489716_1109</name>
</gene>
<dbReference type="PROSITE" id="PS50977">
    <property type="entry name" value="HTH_TETR_2"/>
    <property type="match status" value="1"/>
</dbReference>
<evidence type="ECO:0000256" key="4">
    <source>
        <dbReference type="PROSITE-ProRule" id="PRU00335"/>
    </source>
</evidence>
<dbReference type="SUPFAM" id="SSF48498">
    <property type="entry name" value="Tetracyclin repressor-like, C-terminal domain"/>
    <property type="match status" value="1"/>
</dbReference>
<dbReference type="InterPro" id="IPR025996">
    <property type="entry name" value="MT1864/Rv1816-like_C"/>
</dbReference>
<dbReference type="InterPro" id="IPR050109">
    <property type="entry name" value="HTH-type_TetR-like_transc_reg"/>
</dbReference>
<dbReference type="PRINTS" id="PR00455">
    <property type="entry name" value="HTHTETR"/>
</dbReference>
<dbReference type="Pfam" id="PF00440">
    <property type="entry name" value="TetR_N"/>
    <property type="match status" value="1"/>
</dbReference>
<keyword evidence="7" id="KW-1185">Reference proteome</keyword>
<dbReference type="InterPro" id="IPR001647">
    <property type="entry name" value="HTH_TetR"/>
</dbReference>
<sequence>MTRTQNTRGQGARLRGELVEAAFTVLDEQGLAGVTLRAVARAAGITAPAVYRHFADLPELLAELRRGTFAEVIRVTAAAEEGQPEPAGRLLARARAYVELGLARPARYALIFTNVPGSDLMAGTALDEMVELIAACARDGSSAATDPRTDAIHLLAALHGIVGTRLSAPGLPWPSLERTVTEVTTRLTLLR</sequence>
<protein>
    <submittedName>
        <fullName evidence="6">DNA-binding transcriptional regulator, AcrR family</fullName>
    </submittedName>
</protein>
<keyword evidence="1" id="KW-0805">Transcription regulation</keyword>
<dbReference type="EMBL" id="LT629758">
    <property type="protein sequence ID" value="SDS58334.1"/>
    <property type="molecule type" value="Genomic_DNA"/>
</dbReference>
<dbReference type="Proteomes" id="UP000198688">
    <property type="component" value="Chromosome I"/>
</dbReference>
<evidence type="ECO:0000256" key="1">
    <source>
        <dbReference type="ARBA" id="ARBA00023015"/>
    </source>
</evidence>
<organism evidence="6 7">
    <name type="scientific">Actinoplanes derwentensis</name>
    <dbReference type="NCBI Taxonomy" id="113562"/>
    <lineage>
        <taxon>Bacteria</taxon>
        <taxon>Bacillati</taxon>
        <taxon>Actinomycetota</taxon>
        <taxon>Actinomycetes</taxon>
        <taxon>Micromonosporales</taxon>
        <taxon>Micromonosporaceae</taxon>
        <taxon>Actinoplanes</taxon>
    </lineage>
</organism>
<evidence type="ECO:0000256" key="2">
    <source>
        <dbReference type="ARBA" id="ARBA00023125"/>
    </source>
</evidence>
<proteinExistence type="predicted"/>
<dbReference type="GO" id="GO:0000976">
    <property type="term" value="F:transcription cis-regulatory region binding"/>
    <property type="evidence" value="ECO:0007669"/>
    <property type="project" value="TreeGrafter"/>
</dbReference>
<accession>A0A1H1TDX4</accession>
<feature type="domain" description="HTH tetR-type" evidence="5">
    <location>
        <begin position="12"/>
        <end position="72"/>
    </location>
</feature>
<dbReference type="AlphaFoldDB" id="A0A1H1TDX4"/>
<dbReference type="InterPro" id="IPR009057">
    <property type="entry name" value="Homeodomain-like_sf"/>
</dbReference>
<name>A0A1H1TDX4_9ACTN</name>
<dbReference type="OrthoDB" id="8222629at2"/>
<keyword evidence="2 4" id="KW-0238">DNA-binding</keyword>
<dbReference type="PANTHER" id="PTHR30055:SF234">
    <property type="entry name" value="HTH-TYPE TRANSCRIPTIONAL REGULATOR BETI"/>
    <property type="match status" value="1"/>
</dbReference>
<dbReference type="Gene3D" id="1.10.357.10">
    <property type="entry name" value="Tetracycline Repressor, domain 2"/>
    <property type="match status" value="1"/>
</dbReference>
<dbReference type="InterPro" id="IPR036271">
    <property type="entry name" value="Tet_transcr_reg_TetR-rel_C_sf"/>
</dbReference>
<keyword evidence="3" id="KW-0804">Transcription</keyword>
<dbReference type="GO" id="GO:0003700">
    <property type="term" value="F:DNA-binding transcription factor activity"/>
    <property type="evidence" value="ECO:0007669"/>
    <property type="project" value="TreeGrafter"/>
</dbReference>
<dbReference type="Pfam" id="PF13305">
    <property type="entry name" value="TetR_C_33"/>
    <property type="match status" value="1"/>
</dbReference>
<evidence type="ECO:0000313" key="6">
    <source>
        <dbReference type="EMBL" id="SDS58334.1"/>
    </source>
</evidence>
<reference evidence="6 7" key="1">
    <citation type="submission" date="2016-10" db="EMBL/GenBank/DDBJ databases">
        <authorList>
            <person name="de Groot N.N."/>
        </authorList>
    </citation>
    <scope>NUCLEOTIDE SEQUENCE [LARGE SCALE GENOMIC DNA]</scope>
    <source>
        <strain evidence="6 7">DSM 43941</strain>
    </source>
</reference>
<evidence type="ECO:0000256" key="3">
    <source>
        <dbReference type="ARBA" id="ARBA00023163"/>
    </source>
</evidence>
<dbReference type="SUPFAM" id="SSF46689">
    <property type="entry name" value="Homeodomain-like"/>
    <property type="match status" value="1"/>
</dbReference>